<evidence type="ECO:0000313" key="2">
    <source>
        <dbReference type="WBParaSite" id="MhA1_Contig144.frz3.gene10"/>
    </source>
</evidence>
<sequence length="62" mass="7508">MSLIENNFEEFKRLINGWKMRELKDQLCTNKEITTAHTFASTKQEDYPQHRRIVHSRHTGKY</sequence>
<evidence type="ECO:0000313" key="1">
    <source>
        <dbReference type="Proteomes" id="UP000095281"/>
    </source>
</evidence>
<organism evidence="1 2">
    <name type="scientific">Meloidogyne hapla</name>
    <name type="common">Root-knot nematode worm</name>
    <dbReference type="NCBI Taxonomy" id="6305"/>
    <lineage>
        <taxon>Eukaryota</taxon>
        <taxon>Metazoa</taxon>
        <taxon>Ecdysozoa</taxon>
        <taxon>Nematoda</taxon>
        <taxon>Chromadorea</taxon>
        <taxon>Rhabditida</taxon>
        <taxon>Tylenchina</taxon>
        <taxon>Tylenchomorpha</taxon>
        <taxon>Tylenchoidea</taxon>
        <taxon>Meloidogynidae</taxon>
        <taxon>Meloidogyninae</taxon>
        <taxon>Meloidogyne</taxon>
    </lineage>
</organism>
<dbReference type="WBParaSite" id="MhA1_Contig144.frz3.gene10">
    <property type="protein sequence ID" value="MhA1_Contig144.frz3.gene10"/>
    <property type="gene ID" value="MhA1_Contig144.frz3.gene10"/>
</dbReference>
<proteinExistence type="predicted"/>
<name>A0A1I8B6S7_MELHA</name>
<protein>
    <submittedName>
        <fullName evidence="2">RNA polymerase subunit sigma-70</fullName>
    </submittedName>
</protein>
<accession>A0A1I8B6S7</accession>
<keyword evidence="1" id="KW-1185">Reference proteome</keyword>
<dbReference type="AlphaFoldDB" id="A0A1I8B6S7"/>
<dbReference type="Proteomes" id="UP000095281">
    <property type="component" value="Unplaced"/>
</dbReference>
<reference evidence="2" key="1">
    <citation type="submission" date="2016-11" db="UniProtKB">
        <authorList>
            <consortium name="WormBaseParasite"/>
        </authorList>
    </citation>
    <scope>IDENTIFICATION</scope>
</reference>